<dbReference type="Proteomes" id="UP000435112">
    <property type="component" value="Unassembled WGS sequence"/>
</dbReference>
<evidence type="ECO:0000313" key="2">
    <source>
        <dbReference type="EMBL" id="KAE8956427.1"/>
    </source>
</evidence>
<organism evidence="2 3">
    <name type="scientific">Phytophthora rubi</name>
    <dbReference type="NCBI Taxonomy" id="129364"/>
    <lineage>
        <taxon>Eukaryota</taxon>
        <taxon>Sar</taxon>
        <taxon>Stramenopiles</taxon>
        <taxon>Oomycota</taxon>
        <taxon>Peronosporomycetes</taxon>
        <taxon>Peronosporales</taxon>
        <taxon>Peronosporaceae</taxon>
        <taxon>Phytophthora</taxon>
    </lineage>
</organism>
<dbReference type="AlphaFoldDB" id="A0A6A3GIZ0"/>
<feature type="region of interest" description="Disordered" evidence="1">
    <location>
        <begin position="1"/>
        <end position="20"/>
    </location>
</feature>
<sequence length="34" mass="3964">MSFDYDGDDYIESEARRQRRRRAIGVTTDVDGRG</sequence>
<comment type="caution">
    <text evidence="2">The sequence shown here is derived from an EMBL/GenBank/DDBJ whole genome shotgun (WGS) entry which is preliminary data.</text>
</comment>
<proteinExistence type="predicted"/>
<evidence type="ECO:0000313" key="3">
    <source>
        <dbReference type="Proteomes" id="UP000435112"/>
    </source>
</evidence>
<evidence type="ECO:0000256" key="1">
    <source>
        <dbReference type="SAM" id="MobiDB-lite"/>
    </source>
</evidence>
<protein>
    <submittedName>
        <fullName evidence="2">Uncharacterized protein</fullName>
    </submittedName>
</protein>
<dbReference type="EMBL" id="QXFU01008491">
    <property type="protein sequence ID" value="KAE8956427.1"/>
    <property type="molecule type" value="Genomic_DNA"/>
</dbReference>
<reference evidence="2 3" key="1">
    <citation type="submission" date="2018-09" db="EMBL/GenBank/DDBJ databases">
        <title>Genomic investigation of the strawberry pathogen Phytophthora fragariae indicates pathogenicity is determined by transcriptional variation in three key races.</title>
        <authorList>
            <person name="Adams T.M."/>
            <person name="Armitage A.D."/>
            <person name="Sobczyk M.K."/>
            <person name="Bates H.J."/>
            <person name="Dunwell J.M."/>
            <person name="Nellist C.F."/>
            <person name="Harrison R.J."/>
        </authorList>
    </citation>
    <scope>NUCLEOTIDE SEQUENCE [LARGE SCALE GENOMIC DNA]</scope>
    <source>
        <strain evidence="2 3">SCRP324</strain>
    </source>
</reference>
<feature type="compositionally biased region" description="Acidic residues" evidence="1">
    <location>
        <begin position="1"/>
        <end position="12"/>
    </location>
</feature>
<accession>A0A6A3GIZ0</accession>
<gene>
    <name evidence="2" type="ORF">PR002_g31473</name>
</gene>
<name>A0A6A3GIZ0_9STRA</name>